<organism evidence="1 2">
    <name type="scientific">Pseudomonas putida ND6</name>
    <dbReference type="NCBI Taxonomy" id="231023"/>
    <lineage>
        <taxon>Bacteria</taxon>
        <taxon>Pseudomonadati</taxon>
        <taxon>Pseudomonadota</taxon>
        <taxon>Gammaproteobacteria</taxon>
        <taxon>Pseudomonadales</taxon>
        <taxon>Pseudomonadaceae</taxon>
        <taxon>Pseudomonas</taxon>
    </lineage>
</organism>
<evidence type="ECO:0000313" key="2">
    <source>
        <dbReference type="Proteomes" id="UP000005268"/>
    </source>
</evidence>
<reference evidence="1 2" key="1">
    <citation type="journal article" date="2012" name="J. Bacteriol.">
        <title>Complete Genome Sequence of the Naphthalene-Degrading Pseudomonas putida Strain ND6.</title>
        <authorList>
            <person name="Li S."/>
            <person name="Zhao H."/>
            <person name="Li Y."/>
            <person name="Niu S."/>
            <person name="Cai B."/>
        </authorList>
    </citation>
    <scope>NUCLEOTIDE SEQUENCE [LARGE SCALE GENOMIC DNA]</scope>
    <source>
        <strain evidence="1 2">ND6</strain>
    </source>
</reference>
<dbReference type="HOGENOM" id="CLU_215936_0_0_6"/>
<proteinExistence type="predicted"/>
<name>I3UWY7_PSEPU</name>
<accession>I3UWY7</accession>
<evidence type="ECO:0000313" key="1">
    <source>
        <dbReference type="EMBL" id="AFK70008.1"/>
    </source>
</evidence>
<gene>
    <name evidence="1" type="ORF">YSA_05992</name>
</gene>
<dbReference type="EMBL" id="CP003588">
    <property type="protein sequence ID" value="AFK70008.1"/>
    <property type="molecule type" value="Genomic_DNA"/>
</dbReference>
<sequence>MAGLIGAMIVISKIESIQSKINSTQFNQLPSLPASELSC</sequence>
<protein>
    <submittedName>
        <fullName evidence="1">Uncharacterized protein</fullName>
    </submittedName>
</protein>
<dbReference type="Proteomes" id="UP000005268">
    <property type="component" value="Chromosome"/>
</dbReference>
<dbReference type="KEGG" id="ppi:YSA_05992"/>
<dbReference type="AlphaFoldDB" id="I3UWY7"/>